<organism evidence="10 11">
    <name type="scientific">Thiohalophilus thiocyanatoxydans</name>
    <dbReference type="NCBI Taxonomy" id="381308"/>
    <lineage>
        <taxon>Bacteria</taxon>
        <taxon>Pseudomonadati</taxon>
        <taxon>Pseudomonadota</taxon>
        <taxon>Gammaproteobacteria</taxon>
        <taxon>Thiohalomonadales</taxon>
        <taxon>Thiohalophilaceae</taxon>
        <taxon>Thiohalophilus</taxon>
    </lineage>
</organism>
<dbReference type="PANTHER" id="PTHR43014:SF4">
    <property type="entry name" value="PYRIDINE NUCLEOTIDE-DISULFIDE OXIDOREDUCTASE RCLA-RELATED"/>
    <property type="match status" value="1"/>
</dbReference>
<dbReference type="PANTHER" id="PTHR43014">
    <property type="entry name" value="MERCURIC REDUCTASE"/>
    <property type="match status" value="1"/>
</dbReference>
<feature type="binding site" evidence="5">
    <location>
        <begin position="176"/>
        <end position="183"/>
    </location>
    <ligand>
        <name>NAD(+)</name>
        <dbReference type="ChEBI" id="CHEBI:57540"/>
    </ligand>
</feature>
<comment type="similarity">
    <text evidence="1">Belongs to the class-I pyridine nucleotide-disulfide oxidoreductase family.</text>
</comment>
<evidence type="ECO:0000256" key="5">
    <source>
        <dbReference type="PIRSR" id="PIRSR000350-3"/>
    </source>
</evidence>
<dbReference type="PIRSF" id="PIRSF000350">
    <property type="entry name" value="Mercury_reductase_MerA"/>
    <property type="match status" value="1"/>
</dbReference>
<dbReference type="Gene3D" id="3.50.50.60">
    <property type="entry name" value="FAD/NAD(P)-binding domain"/>
    <property type="match status" value="2"/>
</dbReference>
<feature type="domain" description="Pyridine nucleotide-disulphide oxidoreductase dimerisation" evidence="8">
    <location>
        <begin position="340"/>
        <end position="440"/>
    </location>
</feature>
<dbReference type="Proteomes" id="UP000294914">
    <property type="component" value="Unassembled WGS sequence"/>
</dbReference>
<dbReference type="SUPFAM" id="SSF55424">
    <property type="entry name" value="FAD/NAD-linked reductases, dimerisation (C-terminal) domain"/>
    <property type="match status" value="1"/>
</dbReference>
<reference evidence="10 11" key="1">
    <citation type="submission" date="2019-03" db="EMBL/GenBank/DDBJ databases">
        <title>Genomic Encyclopedia of Type Strains, Phase IV (KMG-IV): sequencing the most valuable type-strain genomes for metagenomic binning, comparative biology and taxonomic classification.</title>
        <authorList>
            <person name="Goeker M."/>
        </authorList>
    </citation>
    <scope>NUCLEOTIDE SEQUENCE [LARGE SCALE GENOMIC DNA]</scope>
    <source>
        <strain evidence="10 11">DSM 16326</strain>
    </source>
</reference>
<dbReference type="PRINTS" id="PR00368">
    <property type="entry name" value="FADPNR"/>
</dbReference>
<feature type="active site" description="Proton acceptor" evidence="4">
    <location>
        <position position="431"/>
    </location>
</feature>
<evidence type="ECO:0000256" key="6">
    <source>
        <dbReference type="PIRSR" id="PIRSR000350-4"/>
    </source>
</evidence>
<dbReference type="Pfam" id="PF07992">
    <property type="entry name" value="Pyr_redox_2"/>
    <property type="match status" value="1"/>
</dbReference>
<keyword evidence="5" id="KW-0547">Nucleotide-binding</keyword>
<dbReference type="PRINTS" id="PR00411">
    <property type="entry name" value="PNDRDTASEI"/>
</dbReference>
<evidence type="ECO:0000313" key="11">
    <source>
        <dbReference type="Proteomes" id="UP000294914"/>
    </source>
</evidence>
<dbReference type="InterPro" id="IPR036188">
    <property type="entry name" value="FAD/NAD-bd_sf"/>
</dbReference>
<feature type="region of interest" description="Disordered" evidence="7">
    <location>
        <begin position="456"/>
        <end position="480"/>
    </location>
</feature>
<keyword evidence="11" id="KW-1185">Reference proteome</keyword>
<evidence type="ECO:0000313" key="10">
    <source>
        <dbReference type="EMBL" id="TDX97913.1"/>
    </source>
</evidence>
<keyword evidence="3 5" id="KW-0274">FAD</keyword>
<keyword evidence="2" id="KW-0285">Flavoprotein</keyword>
<dbReference type="EMBL" id="SOQX01000010">
    <property type="protein sequence ID" value="TDX97913.1"/>
    <property type="molecule type" value="Genomic_DNA"/>
</dbReference>
<dbReference type="OrthoDB" id="9800167at2"/>
<feature type="binding site" evidence="5">
    <location>
        <position position="302"/>
    </location>
    <ligand>
        <name>FAD</name>
        <dbReference type="ChEBI" id="CHEBI:57692"/>
    </ligand>
</feature>
<dbReference type="GO" id="GO:0003955">
    <property type="term" value="F:NAD(P)H dehydrogenase (quinone) activity"/>
    <property type="evidence" value="ECO:0007669"/>
    <property type="project" value="TreeGrafter"/>
</dbReference>
<name>A0A4V3H3D2_9GAMM</name>
<dbReference type="RefSeq" id="WP_134085276.1">
    <property type="nucleotide sequence ID" value="NZ_SOQX01000010.1"/>
</dbReference>
<evidence type="ECO:0000256" key="4">
    <source>
        <dbReference type="PIRSR" id="PIRSR000350-2"/>
    </source>
</evidence>
<dbReference type="GO" id="GO:0050660">
    <property type="term" value="F:flavin adenine dinucleotide binding"/>
    <property type="evidence" value="ECO:0007669"/>
    <property type="project" value="TreeGrafter"/>
</dbReference>
<proteinExistence type="inferred from homology"/>
<dbReference type="Gene3D" id="3.30.390.30">
    <property type="match status" value="1"/>
</dbReference>
<keyword evidence="5" id="KW-0520">NAD</keyword>
<accession>A0A4V3H3D2</accession>
<dbReference type="InterPro" id="IPR023753">
    <property type="entry name" value="FAD/NAD-binding_dom"/>
</dbReference>
<evidence type="ECO:0000259" key="9">
    <source>
        <dbReference type="Pfam" id="PF07992"/>
    </source>
</evidence>
<dbReference type="SUPFAM" id="SSF51905">
    <property type="entry name" value="FAD/NAD(P)-binding domain"/>
    <property type="match status" value="1"/>
</dbReference>
<feature type="binding site" evidence="5">
    <location>
        <position position="51"/>
    </location>
    <ligand>
        <name>FAD</name>
        <dbReference type="ChEBI" id="CHEBI:57692"/>
    </ligand>
</feature>
<feature type="binding site" evidence="5">
    <location>
        <position position="260"/>
    </location>
    <ligand>
        <name>NAD(+)</name>
        <dbReference type="ChEBI" id="CHEBI:57540"/>
    </ligand>
</feature>
<dbReference type="Pfam" id="PF02852">
    <property type="entry name" value="Pyr_redox_dim"/>
    <property type="match status" value="1"/>
</dbReference>
<feature type="disulfide bond" description="Redox-active" evidence="6">
    <location>
        <begin position="42"/>
        <end position="47"/>
    </location>
</feature>
<feature type="domain" description="FAD/NAD(P)-binding" evidence="9">
    <location>
        <begin position="6"/>
        <end position="317"/>
    </location>
</feature>
<dbReference type="AlphaFoldDB" id="A0A4V3H3D2"/>
<gene>
    <name evidence="10" type="ORF">EDC23_2716</name>
</gene>
<evidence type="ECO:0000256" key="2">
    <source>
        <dbReference type="ARBA" id="ARBA00022630"/>
    </source>
</evidence>
<dbReference type="NCBIfam" id="NF004939">
    <property type="entry name" value="PRK06292.1-1"/>
    <property type="match status" value="1"/>
</dbReference>
<evidence type="ECO:0000256" key="7">
    <source>
        <dbReference type="SAM" id="MobiDB-lite"/>
    </source>
</evidence>
<comment type="caution">
    <text evidence="10">The sequence shown here is derived from an EMBL/GenBank/DDBJ whole genome shotgun (WGS) entry which is preliminary data.</text>
</comment>
<dbReference type="InterPro" id="IPR001100">
    <property type="entry name" value="Pyr_nuc-diS_OxRdtase"/>
</dbReference>
<evidence type="ECO:0000256" key="3">
    <source>
        <dbReference type="ARBA" id="ARBA00022827"/>
    </source>
</evidence>
<evidence type="ECO:0000256" key="1">
    <source>
        <dbReference type="ARBA" id="ARBA00007532"/>
    </source>
</evidence>
<protein>
    <submittedName>
        <fullName evidence="10">Dihydrolipoamide dehydrogenase</fullName>
    </submittedName>
</protein>
<dbReference type="InterPro" id="IPR004099">
    <property type="entry name" value="Pyr_nucl-diS_OxRdtase_dimer"/>
</dbReference>
<sequence>MSEHHRLIILGAGTAGLVAYKEAARHSKDILLIDPGPLGTTCARVGCMPSKVLLQVAKEFHSGRRLTERKLTRDASPAPDGPAVMQHVRTLRDGFASGAIKMVEKLGDRYLKGRPRFVSPDTLEIDGRQISADAIIVATGTRPVVPEPWQALGERLITSDTIFDLETLPQRMAVVGLGAIGAELGQALAWLGVEVQAFGRSERLAGLDDDPVNEAALEAIGQSMTLHTGHDVEVEAADNGVTVNFGEQRFEFDALLAAVGRRPNIEDLNLAALGLPLQDNGLPEIDPQRLRAGDTPVYFAGDLNGIRPLMHEAADEGRIVAHHALHPDADCLQRRTALGIVFTEPQIAQVGMPFSELPDDALIGKADFSDQGRAVILDQNHGLLRVYSDTEGRLLGAQMAIPGAEHIAHELAWLIQQNLDVDTALQLPYYHPVLEEGLRSALQGIRRQLEASRQRPDLPLCGDEDDPLAGARLTAGPGDE</sequence>
<dbReference type="InterPro" id="IPR016156">
    <property type="entry name" value="FAD/NAD-linked_Rdtase_dimer_sf"/>
</dbReference>
<evidence type="ECO:0000259" key="8">
    <source>
        <dbReference type="Pfam" id="PF02852"/>
    </source>
</evidence>
<comment type="cofactor">
    <cofactor evidence="5">
        <name>FAD</name>
        <dbReference type="ChEBI" id="CHEBI:57692"/>
    </cofactor>
    <text evidence="5">Binds 1 FAD per subunit.</text>
</comment>